<evidence type="ECO:0000313" key="5">
    <source>
        <dbReference type="EMBL" id="TCT06675.1"/>
    </source>
</evidence>
<proteinExistence type="inferred from homology"/>
<feature type="compositionally biased region" description="Basic residues" evidence="3">
    <location>
        <begin position="244"/>
        <end position="253"/>
    </location>
</feature>
<gene>
    <name evidence="2" type="primary">ku</name>
    <name evidence="5" type="ORF">EDC64_102154</name>
</gene>
<evidence type="ECO:0000256" key="3">
    <source>
        <dbReference type="SAM" id="MobiDB-lite"/>
    </source>
</evidence>
<dbReference type="InterPro" id="IPR006164">
    <property type="entry name" value="DNA_bd_Ku70/Ku80"/>
</dbReference>
<keyword evidence="2" id="KW-0227">DNA damage</keyword>
<dbReference type="GO" id="GO:0006303">
    <property type="term" value="P:double-strand break repair via nonhomologous end joining"/>
    <property type="evidence" value="ECO:0007669"/>
    <property type="project" value="UniProtKB-UniRule"/>
</dbReference>
<dbReference type="EMBL" id="SMAI01000002">
    <property type="protein sequence ID" value="TCT06675.1"/>
    <property type="molecule type" value="Genomic_DNA"/>
</dbReference>
<evidence type="ECO:0000256" key="2">
    <source>
        <dbReference type="HAMAP-Rule" id="MF_01875"/>
    </source>
</evidence>
<dbReference type="AlphaFoldDB" id="A0A4R3M601"/>
<dbReference type="PANTHER" id="PTHR41251">
    <property type="entry name" value="NON-HOMOLOGOUS END JOINING PROTEIN KU"/>
    <property type="match status" value="1"/>
</dbReference>
<comment type="similarity">
    <text evidence="2">Belongs to the prokaryotic Ku family.</text>
</comment>
<keyword evidence="2" id="KW-0233">DNA recombination</keyword>
<dbReference type="Pfam" id="PF02735">
    <property type="entry name" value="Ku"/>
    <property type="match status" value="1"/>
</dbReference>
<keyword evidence="1 2" id="KW-0238">DNA-binding</keyword>
<sequence length="290" mass="31819">MAARSKEKRAKTHTGAGAGRGAYWKGFLKLSLVTCPVSLTPATTESGKVRFHTLNRATGNRVRASYYDPESGEAVEEEDLRPGFERGADDYIAFEDEELEAVALDSTRTIDIERFVAAASVPWLWYDKPHFLAPDGAVGAEAFAVIRAAMEKTGTAGFARLVLYRREHPVLVTPRGKGMLLWTLRYGEEVRAPDGLYPASDDGKADPKVAKLIERLIDARTVKWDAALFADPVQEEVRALIARKQKGGRPRRAARSEDKAQDAPGNVVDITEALRRSLAAEKPGGRRGKS</sequence>
<dbReference type="NCBIfam" id="TIGR02772">
    <property type="entry name" value="Ku_bact"/>
    <property type="match status" value="1"/>
</dbReference>
<comment type="function">
    <text evidence="2">With LigD forms a non-homologous end joining (NHEJ) DNA repair enzyme, which repairs dsDNA breaks with reduced fidelity. Binds linear dsDNA with 5'- and 3'- overhangs but not closed circular dsDNA nor ssDNA. Recruits and stimulates the ligase activity of LigD.</text>
</comment>
<dbReference type="SUPFAM" id="SSF100939">
    <property type="entry name" value="SPOC domain-like"/>
    <property type="match status" value="1"/>
</dbReference>
<comment type="caution">
    <text evidence="5">The sequence shown here is derived from an EMBL/GenBank/DDBJ whole genome shotgun (WGS) entry which is preliminary data.</text>
</comment>
<dbReference type="Gene3D" id="2.40.290.10">
    <property type="match status" value="1"/>
</dbReference>
<reference evidence="5 6" key="1">
    <citation type="submission" date="2019-03" db="EMBL/GenBank/DDBJ databases">
        <title>Genomic Encyclopedia of Type Strains, Phase IV (KMG-IV): sequencing the most valuable type-strain genomes for metagenomic binning, comparative biology and taxonomic classification.</title>
        <authorList>
            <person name="Goeker M."/>
        </authorList>
    </citation>
    <scope>NUCLEOTIDE SEQUENCE [LARGE SCALE GENOMIC DNA]</scope>
    <source>
        <strain evidence="5 6">DSM 9035</strain>
    </source>
</reference>
<comment type="subunit">
    <text evidence="2">Homodimer. Interacts with LigD.</text>
</comment>
<protein>
    <recommendedName>
        <fullName evidence="2">Non-homologous end joining protein Ku</fullName>
    </recommendedName>
</protein>
<dbReference type="RefSeq" id="WP_132030157.1">
    <property type="nucleotide sequence ID" value="NZ_SMAI01000002.1"/>
</dbReference>
<keyword evidence="2" id="KW-0234">DNA repair</keyword>
<feature type="region of interest" description="Disordered" evidence="3">
    <location>
        <begin position="244"/>
        <end position="268"/>
    </location>
</feature>
<dbReference type="InterPro" id="IPR016194">
    <property type="entry name" value="SPOC-like_C_dom_sf"/>
</dbReference>
<dbReference type="PANTHER" id="PTHR41251:SF1">
    <property type="entry name" value="NON-HOMOLOGOUS END JOINING PROTEIN KU"/>
    <property type="match status" value="1"/>
</dbReference>
<dbReference type="SMART" id="SM00559">
    <property type="entry name" value="Ku78"/>
    <property type="match status" value="1"/>
</dbReference>
<organism evidence="5 6">
    <name type="scientific">Aquabacter spiritensis</name>
    <dbReference type="NCBI Taxonomy" id="933073"/>
    <lineage>
        <taxon>Bacteria</taxon>
        <taxon>Pseudomonadati</taxon>
        <taxon>Pseudomonadota</taxon>
        <taxon>Alphaproteobacteria</taxon>
        <taxon>Hyphomicrobiales</taxon>
        <taxon>Xanthobacteraceae</taxon>
        <taxon>Aquabacter</taxon>
    </lineage>
</organism>
<keyword evidence="6" id="KW-1185">Reference proteome</keyword>
<dbReference type="Proteomes" id="UP000294664">
    <property type="component" value="Unassembled WGS sequence"/>
</dbReference>
<feature type="domain" description="Ku" evidence="4">
    <location>
        <begin position="72"/>
        <end position="201"/>
    </location>
</feature>
<dbReference type="GO" id="GO:0003690">
    <property type="term" value="F:double-stranded DNA binding"/>
    <property type="evidence" value="ECO:0007669"/>
    <property type="project" value="UniProtKB-UniRule"/>
</dbReference>
<dbReference type="InterPro" id="IPR009187">
    <property type="entry name" value="Prok_Ku"/>
</dbReference>
<dbReference type="HAMAP" id="MF_01875">
    <property type="entry name" value="Prokaryotic_Ku"/>
    <property type="match status" value="1"/>
</dbReference>
<name>A0A4R3M601_9HYPH</name>
<evidence type="ECO:0000256" key="1">
    <source>
        <dbReference type="ARBA" id="ARBA00023125"/>
    </source>
</evidence>
<evidence type="ECO:0000259" key="4">
    <source>
        <dbReference type="SMART" id="SM00559"/>
    </source>
</evidence>
<dbReference type="GO" id="GO:0006310">
    <property type="term" value="P:DNA recombination"/>
    <property type="evidence" value="ECO:0007669"/>
    <property type="project" value="UniProtKB-KW"/>
</dbReference>
<dbReference type="OrthoDB" id="9780854at2"/>
<evidence type="ECO:0000313" key="6">
    <source>
        <dbReference type="Proteomes" id="UP000294664"/>
    </source>
</evidence>
<accession>A0A4R3M601</accession>
<dbReference type="PIRSF" id="PIRSF006493">
    <property type="entry name" value="Prok_Ku"/>
    <property type="match status" value="1"/>
</dbReference>